<name>A0A4W5RQU6_9TELE</name>
<reference evidence="1" key="2">
    <citation type="submission" date="2025-08" db="UniProtKB">
        <authorList>
            <consortium name="Ensembl"/>
        </authorList>
    </citation>
    <scope>IDENTIFICATION</scope>
</reference>
<evidence type="ECO:0000313" key="2">
    <source>
        <dbReference type="Proteomes" id="UP000314982"/>
    </source>
</evidence>
<dbReference type="Ensembl" id="ENSHHUT00000094078.1">
    <property type="protein sequence ID" value="ENSHHUP00000091262.1"/>
    <property type="gene ID" value="ENSHHUG00000052664.1"/>
</dbReference>
<accession>A0A4W5RQU6</accession>
<protein>
    <submittedName>
        <fullName evidence="1">Uncharacterized protein</fullName>
    </submittedName>
</protein>
<evidence type="ECO:0000313" key="1">
    <source>
        <dbReference type="Ensembl" id="ENSHHUP00000091262.1"/>
    </source>
</evidence>
<reference evidence="2" key="1">
    <citation type="submission" date="2018-06" db="EMBL/GenBank/DDBJ databases">
        <title>Genome assembly of Danube salmon.</title>
        <authorList>
            <person name="Macqueen D.J."/>
            <person name="Gundappa M.K."/>
        </authorList>
    </citation>
    <scope>NUCLEOTIDE SEQUENCE [LARGE SCALE GENOMIC DNA]</scope>
</reference>
<organism evidence="1 2">
    <name type="scientific">Hucho hucho</name>
    <name type="common">huchen</name>
    <dbReference type="NCBI Taxonomy" id="62062"/>
    <lineage>
        <taxon>Eukaryota</taxon>
        <taxon>Metazoa</taxon>
        <taxon>Chordata</taxon>
        <taxon>Craniata</taxon>
        <taxon>Vertebrata</taxon>
        <taxon>Euteleostomi</taxon>
        <taxon>Actinopterygii</taxon>
        <taxon>Neopterygii</taxon>
        <taxon>Teleostei</taxon>
        <taxon>Protacanthopterygii</taxon>
        <taxon>Salmoniformes</taxon>
        <taxon>Salmonidae</taxon>
        <taxon>Salmoninae</taxon>
        <taxon>Hucho</taxon>
    </lineage>
</organism>
<dbReference type="AlphaFoldDB" id="A0A4W5RQU6"/>
<sequence length="52" mass="5452">LPSGQQIIDIASRQGYATAAQKKEAAADQKTAAKAALVHTSPVCRVRGMELT</sequence>
<proteinExistence type="predicted"/>
<dbReference type="Proteomes" id="UP000314982">
    <property type="component" value="Unassembled WGS sequence"/>
</dbReference>
<reference evidence="1" key="3">
    <citation type="submission" date="2025-09" db="UniProtKB">
        <authorList>
            <consortium name="Ensembl"/>
        </authorList>
    </citation>
    <scope>IDENTIFICATION</scope>
</reference>
<keyword evidence="2" id="KW-1185">Reference proteome</keyword>